<evidence type="ECO:0000313" key="4">
    <source>
        <dbReference type="Proteomes" id="UP001597362"/>
    </source>
</evidence>
<protein>
    <submittedName>
        <fullName evidence="3">SAM-dependent methyltransferase</fullName>
    </submittedName>
</protein>
<comment type="caution">
    <text evidence="3">The sequence shown here is derived from an EMBL/GenBank/DDBJ whole genome shotgun (WGS) entry which is preliminary data.</text>
</comment>
<dbReference type="GO" id="GO:0032259">
    <property type="term" value="P:methylation"/>
    <property type="evidence" value="ECO:0007669"/>
    <property type="project" value="UniProtKB-KW"/>
</dbReference>
<evidence type="ECO:0000259" key="1">
    <source>
        <dbReference type="Pfam" id="PF01728"/>
    </source>
</evidence>
<dbReference type="Pfam" id="PF01728">
    <property type="entry name" value="FtsJ"/>
    <property type="match status" value="1"/>
</dbReference>
<dbReference type="Gene3D" id="3.40.50.150">
    <property type="entry name" value="Vaccinia Virus protein VP39"/>
    <property type="match status" value="1"/>
</dbReference>
<evidence type="ECO:0000313" key="3">
    <source>
        <dbReference type="EMBL" id="MFD2117781.1"/>
    </source>
</evidence>
<accession>A0ABW4YPV8</accession>
<proteinExistence type="predicted"/>
<dbReference type="Pfam" id="PF02926">
    <property type="entry name" value="THUMP"/>
    <property type="match status" value="1"/>
</dbReference>
<reference evidence="4" key="1">
    <citation type="journal article" date="2019" name="Int. J. Syst. Evol. Microbiol.">
        <title>The Global Catalogue of Microorganisms (GCM) 10K type strain sequencing project: providing services to taxonomists for standard genome sequencing and annotation.</title>
        <authorList>
            <consortium name="The Broad Institute Genomics Platform"/>
            <consortium name="The Broad Institute Genome Sequencing Center for Infectious Disease"/>
            <person name="Wu L."/>
            <person name="Ma J."/>
        </authorList>
    </citation>
    <scope>NUCLEOTIDE SEQUENCE [LARGE SCALE GENOMIC DNA]</scope>
    <source>
        <strain evidence="4">GH52</strain>
    </source>
</reference>
<dbReference type="RefSeq" id="WP_377775054.1">
    <property type="nucleotide sequence ID" value="NZ_JBHUHO010000047.1"/>
</dbReference>
<evidence type="ECO:0000259" key="2">
    <source>
        <dbReference type="Pfam" id="PF02926"/>
    </source>
</evidence>
<keyword evidence="4" id="KW-1185">Reference proteome</keyword>
<dbReference type="InterPro" id="IPR002877">
    <property type="entry name" value="RNA_MeTrfase_FtsJ_dom"/>
</dbReference>
<dbReference type="GO" id="GO:0008168">
    <property type="term" value="F:methyltransferase activity"/>
    <property type="evidence" value="ECO:0007669"/>
    <property type="project" value="UniProtKB-KW"/>
</dbReference>
<dbReference type="PANTHER" id="PTHR37524:SF2">
    <property type="entry name" value="RIBOSOMAL RNA METHYLTRANSFERASE FTSJ DOMAIN-CONTAINING PROTEIN"/>
    <property type="match status" value="1"/>
</dbReference>
<keyword evidence="3" id="KW-0489">Methyltransferase</keyword>
<sequence>MNQWIVTANQHYIHYAMEELRRLIPDASFTPLEIGTVCHLTTDLTIEQLNDLIVQQPPIFVRHLQPVTNQFTLMGNVEDIEQIAETVRYSALLQPNCTTAVHVRIDKDSIYTYSIVDTKAIIDAILVERNIPLTMSSPQTIVSVYVSKQQVYIGVATPTEMLSDWPGGAIRFQREENQISRAKFKLLEAERIFSLDFSSYHTALDIGAAPGGWTSLLLERGLTVTAVDPAELHESIRQHPALTYLKKNANDVKFPSNHYDLLVCDMSWSPLLMSRLILQLEGALQPSAIVIVTIKLMHKKPLQTIKEVINRLQAEFHLERAKQLFHNRDEITLFLRKK</sequence>
<dbReference type="InterPro" id="IPR029063">
    <property type="entry name" value="SAM-dependent_MTases_sf"/>
</dbReference>
<dbReference type="EMBL" id="JBHUHO010000047">
    <property type="protein sequence ID" value="MFD2117781.1"/>
    <property type="molecule type" value="Genomic_DNA"/>
</dbReference>
<feature type="domain" description="THUMP" evidence="2">
    <location>
        <begin position="76"/>
        <end position="155"/>
    </location>
</feature>
<dbReference type="PANTHER" id="PTHR37524">
    <property type="entry name" value="RIBOSOMAL RNA LARGE SUBUNIT METHYLTRANSFERASE M"/>
    <property type="match status" value="1"/>
</dbReference>
<dbReference type="SUPFAM" id="SSF53335">
    <property type="entry name" value="S-adenosyl-L-methionine-dependent methyltransferases"/>
    <property type="match status" value="1"/>
</dbReference>
<feature type="domain" description="Ribosomal RNA methyltransferase FtsJ" evidence="1">
    <location>
        <begin position="180"/>
        <end position="267"/>
    </location>
</feature>
<dbReference type="CDD" id="cd02440">
    <property type="entry name" value="AdoMet_MTases"/>
    <property type="match status" value="1"/>
</dbReference>
<name>A0ABW4YPV8_9BACL</name>
<dbReference type="Proteomes" id="UP001597362">
    <property type="component" value="Unassembled WGS sequence"/>
</dbReference>
<keyword evidence="3" id="KW-0808">Transferase</keyword>
<organism evidence="3 4">
    <name type="scientific">Paenibacillus yanchengensis</name>
    <dbReference type="NCBI Taxonomy" id="2035833"/>
    <lineage>
        <taxon>Bacteria</taxon>
        <taxon>Bacillati</taxon>
        <taxon>Bacillota</taxon>
        <taxon>Bacilli</taxon>
        <taxon>Bacillales</taxon>
        <taxon>Paenibacillaceae</taxon>
        <taxon>Paenibacillus</taxon>
    </lineage>
</organism>
<gene>
    <name evidence="3" type="ORF">ACFSJH_18785</name>
</gene>
<dbReference type="InterPro" id="IPR004114">
    <property type="entry name" value="THUMP_dom"/>
</dbReference>